<proteinExistence type="predicted"/>
<gene>
    <name evidence="2" type="primary">smp3</name>
    <name evidence="2" type="ORF">CM83_100408</name>
</gene>
<accession>A0A0A9XKR7</accession>
<reference evidence="2" key="2">
    <citation type="submission" date="2014-07" db="EMBL/GenBank/DDBJ databases">
        <authorList>
            <person name="Hull J."/>
        </authorList>
    </citation>
    <scope>NUCLEOTIDE SEQUENCE</scope>
</reference>
<protein>
    <submittedName>
        <fullName evidence="2">GPI mannosyltransferase 4</fullName>
    </submittedName>
</protein>
<feature type="region of interest" description="Disordered" evidence="1">
    <location>
        <begin position="1"/>
        <end position="82"/>
    </location>
</feature>
<keyword evidence="2" id="KW-0808">Transferase</keyword>
<dbReference type="GO" id="GO:0016757">
    <property type="term" value="F:glycosyltransferase activity"/>
    <property type="evidence" value="ECO:0007669"/>
    <property type="project" value="UniProtKB-KW"/>
</dbReference>
<name>A0A0A9XKR7_LYGHE</name>
<dbReference type="EMBL" id="GBRD01017376">
    <property type="protein sequence ID" value="JAG48451.1"/>
    <property type="molecule type" value="Transcribed_RNA"/>
</dbReference>
<evidence type="ECO:0000256" key="1">
    <source>
        <dbReference type="SAM" id="MobiDB-lite"/>
    </source>
</evidence>
<keyword evidence="2" id="KW-0328">Glycosyltransferase</keyword>
<organism evidence="2">
    <name type="scientific">Lygus hesperus</name>
    <name type="common">Western plant bug</name>
    <dbReference type="NCBI Taxonomy" id="30085"/>
    <lineage>
        <taxon>Eukaryota</taxon>
        <taxon>Metazoa</taxon>
        <taxon>Ecdysozoa</taxon>
        <taxon>Arthropoda</taxon>
        <taxon>Hexapoda</taxon>
        <taxon>Insecta</taxon>
        <taxon>Pterygota</taxon>
        <taxon>Neoptera</taxon>
        <taxon>Paraneoptera</taxon>
        <taxon>Hemiptera</taxon>
        <taxon>Heteroptera</taxon>
        <taxon>Panheteroptera</taxon>
        <taxon>Cimicomorpha</taxon>
        <taxon>Miridae</taxon>
        <taxon>Mirini</taxon>
        <taxon>Lygus</taxon>
    </lineage>
</organism>
<sequence>MSESRPFTPPLDSTVSDTKAGNKSKPKMNVLNQNQDTVGKVHLHMTQEGERLINPKASEEYKEMQDSSKGSGDNEERTNAIETEEMTLRRERSFVDILCCRKNQE</sequence>
<dbReference type="AlphaFoldDB" id="A0A0A9XKR7"/>
<dbReference type="EMBL" id="GBHO01022282">
    <property type="protein sequence ID" value="JAG21322.1"/>
    <property type="molecule type" value="Transcribed_RNA"/>
</dbReference>
<evidence type="ECO:0000313" key="3">
    <source>
        <dbReference type="EMBL" id="JAG48451.1"/>
    </source>
</evidence>
<reference evidence="3" key="3">
    <citation type="submission" date="2014-09" db="EMBL/GenBank/DDBJ databases">
        <authorList>
            <person name="Magalhaes I.L.F."/>
            <person name="Oliveira U."/>
            <person name="Santos F.R."/>
            <person name="Vidigal T.H.D.A."/>
            <person name="Brescovit A.D."/>
            <person name="Santos A.J."/>
        </authorList>
    </citation>
    <scope>NUCLEOTIDE SEQUENCE</scope>
</reference>
<feature type="compositionally biased region" description="Polar residues" evidence="1">
    <location>
        <begin position="1"/>
        <end position="21"/>
    </location>
</feature>
<feature type="compositionally biased region" description="Basic and acidic residues" evidence="1">
    <location>
        <begin position="45"/>
        <end position="79"/>
    </location>
</feature>
<reference evidence="2" key="1">
    <citation type="journal article" date="2014" name="PLoS ONE">
        <title>Transcriptome-Based Identification of ABC Transporters in the Western Tarnished Plant Bug Lygus hesperus.</title>
        <authorList>
            <person name="Hull J.J."/>
            <person name="Chaney K."/>
            <person name="Geib S.M."/>
            <person name="Fabrick J.A."/>
            <person name="Brent C.S."/>
            <person name="Walsh D."/>
            <person name="Lavine L.C."/>
        </authorList>
    </citation>
    <scope>NUCLEOTIDE SEQUENCE</scope>
</reference>
<evidence type="ECO:0000313" key="2">
    <source>
        <dbReference type="EMBL" id="JAG21322.1"/>
    </source>
</evidence>